<organism evidence="4 5">
    <name type="scientific">Fraxinus pennsylvanica</name>
    <dbReference type="NCBI Taxonomy" id="56036"/>
    <lineage>
        <taxon>Eukaryota</taxon>
        <taxon>Viridiplantae</taxon>
        <taxon>Streptophyta</taxon>
        <taxon>Embryophyta</taxon>
        <taxon>Tracheophyta</taxon>
        <taxon>Spermatophyta</taxon>
        <taxon>Magnoliopsida</taxon>
        <taxon>eudicotyledons</taxon>
        <taxon>Gunneridae</taxon>
        <taxon>Pentapetalae</taxon>
        <taxon>asterids</taxon>
        <taxon>lamiids</taxon>
        <taxon>Lamiales</taxon>
        <taxon>Oleaceae</taxon>
        <taxon>Oleeae</taxon>
        <taxon>Fraxinus</taxon>
    </lineage>
</organism>
<feature type="compositionally biased region" description="Polar residues" evidence="1">
    <location>
        <begin position="187"/>
        <end position="196"/>
    </location>
</feature>
<dbReference type="EMBL" id="OU503057">
    <property type="protein sequence ID" value="CAI9785813.1"/>
    <property type="molecule type" value="Genomic_DNA"/>
</dbReference>
<feature type="domain" description="DUF630" evidence="3">
    <location>
        <begin position="91"/>
        <end position="148"/>
    </location>
</feature>
<dbReference type="Proteomes" id="UP000834106">
    <property type="component" value="Chromosome 22"/>
</dbReference>
<evidence type="ECO:0000256" key="1">
    <source>
        <dbReference type="SAM" id="MobiDB-lite"/>
    </source>
</evidence>
<evidence type="ECO:0000313" key="5">
    <source>
        <dbReference type="Proteomes" id="UP000834106"/>
    </source>
</evidence>
<dbReference type="PANTHER" id="PTHR21450:SF6">
    <property type="entry name" value="EXPRESSED PROTEIN"/>
    <property type="match status" value="1"/>
</dbReference>
<feature type="region of interest" description="Disordered" evidence="1">
    <location>
        <begin position="305"/>
        <end position="336"/>
    </location>
</feature>
<dbReference type="AlphaFoldDB" id="A0AAD2ACZ6"/>
<feature type="domain" description="DUF632" evidence="2">
    <location>
        <begin position="451"/>
        <end position="790"/>
    </location>
</feature>
<feature type="compositionally biased region" description="Acidic residues" evidence="1">
    <location>
        <begin position="326"/>
        <end position="335"/>
    </location>
</feature>
<protein>
    <recommendedName>
        <fullName evidence="6">BZIP transcription factor</fullName>
    </recommendedName>
</protein>
<gene>
    <name evidence="4" type="ORF">FPE_LOCUS33243</name>
</gene>
<keyword evidence="5" id="KW-1185">Reference proteome</keyword>
<dbReference type="PANTHER" id="PTHR21450">
    <property type="entry name" value="PROTEIN ALTERED PHOSPHATE STARVATION RESPONSE 1"/>
    <property type="match status" value="1"/>
</dbReference>
<feature type="compositionally biased region" description="Low complexity" evidence="1">
    <location>
        <begin position="235"/>
        <end position="246"/>
    </location>
</feature>
<dbReference type="InterPro" id="IPR006867">
    <property type="entry name" value="DUF632"/>
</dbReference>
<feature type="region of interest" description="Disordered" evidence="1">
    <location>
        <begin position="231"/>
        <end position="260"/>
    </location>
</feature>
<dbReference type="InterPro" id="IPR006868">
    <property type="entry name" value="DUF630"/>
</dbReference>
<name>A0AAD2ACZ6_9LAMI</name>
<dbReference type="Pfam" id="PF04783">
    <property type="entry name" value="DUF630"/>
    <property type="match status" value="1"/>
</dbReference>
<accession>A0AAD2ACZ6</accession>
<proteinExistence type="predicted"/>
<dbReference type="Pfam" id="PF04782">
    <property type="entry name" value="DUF632"/>
    <property type="match status" value="1"/>
</dbReference>
<sequence length="925" mass="105032">MCSTGHLLQYLLSYTHNLQKFISEKFPYNSGCNNPLSNSRVFFTVDINSDFKIQISFLRDQGTWSHHSPNLLPNFSNITENPICCFGNHSMGASNSRLEEDKGLQLCRERKKLIKQALNGRCSLAAAHIAYIEELKIIGTALRRFIEPDSQVEPSIHISTSATPEPHALIERSISQFSLSSRSLSQHVDTTVNKSPSPSPPITSRHQAHHMKFRGTFSKKVEEKPSVPITLSVASTTPLSTTPRSTEGPEASSFETPSIPSETPPWDYFGLFHPIDDNFSSQEGGGFDQGSEYFGEIRELREEEGVPELEDVEEKVSSPGRVESHESEDEFDEPSTETLVRSFENVNRATEIFVNNDVPIMLSGTVVSETKFGSEQVNVAKENVMNGDSPIMSTESAVSETKFSNVKKNNSPYLSPLRATSSRFLHLNDVKITPMKETEVEDTSAPKDFFASMKDIEHLFDKASESGKEVPRMLEANKFHFRPIFPGKERGSMTSALLKSCLSCGDDPSEVKEEPPQTSVKYLTWHRTVSSRSASSRSLLGVSSVDDGDNVTNNLFDNFCMVSGSHASTLDRLYVWEKKLYDEVKAAQVLRSNFDQKCKVLRQQESQEMKTDKTRAVVKDLHSRIRVAIHRIDSISKKIEEIRDTELQPQLEELIDGLRRMWNMMLECHKLQFHIISVSHAPRSTKIAVQLDSRKQITIYLENELNSLMLSFTKWIGAQKIYVEYIDKWLFKCVYLSQNKSKRNKRMRPPPIRNCGPPIYIMCGTWLEMIDKLPSLEVVESIKHLAAEVAHFLPHQEKNQRKGANHSHLSALQVGTNDDNSVINMLRDEASEDWITGYDRFRFSALMPTSNSGDVKGTDVRFIPFMATEVIVYFGDSGRKTRWWIAKDLLSGELDDISRRRRRHWLGIRLRFRRLRCVARVLLCG</sequence>
<evidence type="ECO:0000259" key="2">
    <source>
        <dbReference type="Pfam" id="PF04782"/>
    </source>
</evidence>
<evidence type="ECO:0008006" key="6">
    <source>
        <dbReference type="Google" id="ProtNLM"/>
    </source>
</evidence>
<evidence type="ECO:0000313" key="4">
    <source>
        <dbReference type="EMBL" id="CAI9785813.1"/>
    </source>
</evidence>
<reference evidence="4" key="1">
    <citation type="submission" date="2023-05" db="EMBL/GenBank/DDBJ databases">
        <authorList>
            <person name="Huff M."/>
        </authorList>
    </citation>
    <scope>NUCLEOTIDE SEQUENCE</scope>
</reference>
<feature type="region of interest" description="Disordered" evidence="1">
    <location>
        <begin position="185"/>
        <end position="207"/>
    </location>
</feature>
<evidence type="ECO:0000259" key="3">
    <source>
        <dbReference type="Pfam" id="PF04783"/>
    </source>
</evidence>